<feature type="transmembrane region" description="Helical" evidence="1">
    <location>
        <begin position="109"/>
        <end position="130"/>
    </location>
</feature>
<feature type="transmembrane region" description="Helical" evidence="1">
    <location>
        <begin position="136"/>
        <end position="154"/>
    </location>
</feature>
<name>A0A7Z3C493_PSEFL</name>
<accession>A0A7Z3C493</accession>
<dbReference type="EMBL" id="CP027561">
    <property type="protein sequence ID" value="QJP95240.1"/>
    <property type="molecule type" value="Genomic_DNA"/>
</dbReference>
<dbReference type="RefSeq" id="WP_169429969.1">
    <property type="nucleotide sequence ID" value="NZ_CP027561.1"/>
</dbReference>
<evidence type="ECO:0000313" key="3">
    <source>
        <dbReference type="Proteomes" id="UP000501669"/>
    </source>
</evidence>
<dbReference type="AlphaFoldDB" id="A0A7Z3C493"/>
<keyword evidence="1" id="KW-0472">Membrane</keyword>
<feature type="transmembrane region" description="Helical" evidence="1">
    <location>
        <begin position="66"/>
        <end position="89"/>
    </location>
</feature>
<keyword evidence="1" id="KW-0812">Transmembrane</keyword>
<protein>
    <submittedName>
        <fullName evidence="2">Uncharacterized protein</fullName>
    </submittedName>
</protein>
<gene>
    <name evidence="2" type="ORF">C6Y56_11720</name>
</gene>
<feature type="transmembrane region" description="Helical" evidence="1">
    <location>
        <begin position="41"/>
        <end position="60"/>
    </location>
</feature>
<evidence type="ECO:0000256" key="1">
    <source>
        <dbReference type="SAM" id="Phobius"/>
    </source>
</evidence>
<sequence length="265" mass="29697">MNSNQKTEPTINGKTARELALIKFKSGYEDGTIIAQQQHMCSALGAISFAFFLALFSATTDALSKPALIASEIFFSVSLVSNILLFFFYKTASGEDGREYVWDIENTTYAGIFKLIALGTPILGTFSLIFHYSVPAFIFSVAIAFFGLVTFLMAHKQIISRQSKIGAYQSSLLYAERDEDYFESTKHKFKTRPSAEEFCINKHDYCLRNQKKQLIGFISLNHQAAVGDIIETEKSKSFSILRIIHSEDTSTLICGEFTENLCEVD</sequence>
<proteinExistence type="predicted"/>
<reference evidence="2 3" key="1">
    <citation type="submission" date="2018-03" db="EMBL/GenBank/DDBJ databases">
        <title>Complete genome sequence of Pseudomonas fluorescens sp. G7.</title>
        <authorList>
            <person name="Gao C.-H."/>
            <person name="Li Z."/>
            <person name="Cai P."/>
        </authorList>
    </citation>
    <scope>NUCLEOTIDE SEQUENCE [LARGE SCALE GENOMIC DNA]</scope>
    <source>
        <strain evidence="2 3">G7</strain>
    </source>
</reference>
<organism evidence="2 3">
    <name type="scientific">Pseudomonas fluorescens</name>
    <dbReference type="NCBI Taxonomy" id="294"/>
    <lineage>
        <taxon>Bacteria</taxon>
        <taxon>Pseudomonadati</taxon>
        <taxon>Pseudomonadota</taxon>
        <taxon>Gammaproteobacteria</taxon>
        <taxon>Pseudomonadales</taxon>
        <taxon>Pseudomonadaceae</taxon>
        <taxon>Pseudomonas</taxon>
    </lineage>
</organism>
<keyword evidence="1" id="KW-1133">Transmembrane helix</keyword>
<dbReference type="Proteomes" id="UP000501669">
    <property type="component" value="Chromosome"/>
</dbReference>
<evidence type="ECO:0000313" key="2">
    <source>
        <dbReference type="EMBL" id="QJP95240.1"/>
    </source>
</evidence>